<dbReference type="EMBL" id="JAMRDG010000001">
    <property type="protein sequence ID" value="KAJ3698057.1"/>
    <property type="molecule type" value="Genomic_DNA"/>
</dbReference>
<keyword evidence="12" id="KW-0325">Glycoprotein</keyword>
<dbReference type="InterPro" id="IPR045274">
    <property type="entry name" value="WAK-like"/>
</dbReference>
<protein>
    <recommendedName>
        <fullName evidence="15">Protein kinase domain-containing protein</fullName>
    </recommendedName>
</protein>
<evidence type="ECO:0000256" key="6">
    <source>
        <dbReference type="ARBA" id="ARBA00022741"/>
    </source>
</evidence>
<evidence type="ECO:0000256" key="3">
    <source>
        <dbReference type="ARBA" id="ARBA00022679"/>
    </source>
</evidence>
<comment type="caution">
    <text evidence="16">The sequence shown here is derived from an EMBL/GenBank/DDBJ whole genome shotgun (WGS) entry which is preliminary data.</text>
</comment>
<evidence type="ECO:0000256" key="14">
    <source>
        <dbReference type="SAM" id="Phobius"/>
    </source>
</evidence>
<dbReference type="InterPro" id="IPR011009">
    <property type="entry name" value="Kinase-like_dom_sf"/>
</dbReference>
<feature type="binding site" evidence="13">
    <location>
        <position position="437"/>
    </location>
    <ligand>
        <name>ATP</name>
        <dbReference type="ChEBI" id="CHEBI:30616"/>
    </ligand>
</feature>
<keyword evidence="5" id="KW-0732">Signal</keyword>
<dbReference type="GO" id="GO:0007166">
    <property type="term" value="P:cell surface receptor signaling pathway"/>
    <property type="evidence" value="ECO:0007669"/>
    <property type="project" value="InterPro"/>
</dbReference>
<dbReference type="InterPro" id="IPR000719">
    <property type="entry name" value="Prot_kinase_dom"/>
</dbReference>
<evidence type="ECO:0000256" key="5">
    <source>
        <dbReference type="ARBA" id="ARBA00022729"/>
    </source>
</evidence>
<dbReference type="CDD" id="cd14066">
    <property type="entry name" value="STKc_IRAK"/>
    <property type="match status" value="1"/>
</dbReference>
<evidence type="ECO:0000256" key="11">
    <source>
        <dbReference type="ARBA" id="ARBA00023157"/>
    </source>
</evidence>
<comment type="subcellular location">
    <subcellularLocation>
        <location evidence="1">Membrane</location>
        <topology evidence="1">Single-pass type I membrane protein</topology>
    </subcellularLocation>
</comment>
<evidence type="ECO:0000259" key="15">
    <source>
        <dbReference type="PROSITE" id="PS50011"/>
    </source>
</evidence>
<evidence type="ECO:0000256" key="13">
    <source>
        <dbReference type="PROSITE-ProRule" id="PRU10141"/>
    </source>
</evidence>
<dbReference type="GO" id="GO:0005524">
    <property type="term" value="F:ATP binding"/>
    <property type="evidence" value="ECO:0007669"/>
    <property type="project" value="UniProtKB-UniRule"/>
</dbReference>
<dbReference type="AlphaFoldDB" id="A0AAD5ZHL7"/>
<dbReference type="GO" id="GO:0004674">
    <property type="term" value="F:protein serine/threonine kinase activity"/>
    <property type="evidence" value="ECO:0007669"/>
    <property type="project" value="UniProtKB-KW"/>
</dbReference>
<dbReference type="PANTHER" id="PTHR27005">
    <property type="entry name" value="WALL-ASSOCIATED RECEPTOR KINASE-LIKE 21"/>
    <property type="match status" value="1"/>
</dbReference>
<dbReference type="PROSITE" id="PS50011">
    <property type="entry name" value="PROTEIN_KINASE_DOM"/>
    <property type="match status" value="1"/>
</dbReference>
<evidence type="ECO:0000256" key="10">
    <source>
        <dbReference type="ARBA" id="ARBA00023136"/>
    </source>
</evidence>
<organism evidence="16 17">
    <name type="scientific">Rhynchospora tenuis</name>
    <dbReference type="NCBI Taxonomy" id="198213"/>
    <lineage>
        <taxon>Eukaryota</taxon>
        <taxon>Viridiplantae</taxon>
        <taxon>Streptophyta</taxon>
        <taxon>Embryophyta</taxon>
        <taxon>Tracheophyta</taxon>
        <taxon>Spermatophyta</taxon>
        <taxon>Magnoliopsida</taxon>
        <taxon>Liliopsida</taxon>
        <taxon>Poales</taxon>
        <taxon>Cyperaceae</taxon>
        <taxon>Cyperoideae</taxon>
        <taxon>Rhynchosporeae</taxon>
        <taxon>Rhynchospora</taxon>
    </lineage>
</organism>
<evidence type="ECO:0000313" key="16">
    <source>
        <dbReference type="EMBL" id="KAJ3698057.1"/>
    </source>
</evidence>
<dbReference type="FunFam" id="1.10.510.10:FF:000084">
    <property type="entry name" value="Wall-associated receptor kinase 2"/>
    <property type="match status" value="1"/>
</dbReference>
<evidence type="ECO:0000256" key="9">
    <source>
        <dbReference type="ARBA" id="ARBA00022989"/>
    </source>
</evidence>
<accession>A0AAD5ZHL7</accession>
<name>A0AAD5ZHL7_9POAL</name>
<dbReference type="SUPFAM" id="SSF56112">
    <property type="entry name" value="Protein kinase-like (PK-like)"/>
    <property type="match status" value="1"/>
</dbReference>
<dbReference type="Gene3D" id="1.10.510.10">
    <property type="entry name" value="Transferase(Phosphotransferase) domain 1"/>
    <property type="match status" value="1"/>
</dbReference>
<keyword evidence="2" id="KW-0723">Serine/threonine-protein kinase</keyword>
<dbReference type="Gene3D" id="3.30.200.20">
    <property type="entry name" value="Phosphorylase Kinase, domain 1"/>
    <property type="match status" value="1"/>
</dbReference>
<feature type="domain" description="Protein kinase" evidence="15">
    <location>
        <begin position="408"/>
        <end position="691"/>
    </location>
</feature>
<dbReference type="FunFam" id="3.30.200.20:FF:000043">
    <property type="entry name" value="Wall-associated receptor kinase 2"/>
    <property type="match status" value="1"/>
</dbReference>
<proteinExistence type="predicted"/>
<keyword evidence="6 13" id="KW-0547">Nucleotide-binding</keyword>
<dbReference type="GO" id="GO:0030247">
    <property type="term" value="F:polysaccharide binding"/>
    <property type="evidence" value="ECO:0007669"/>
    <property type="project" value="InterPro"/>
</dbReference>
<keyword evidence="17" id="KW-1185">Reference proteome</keyword>
<dbReference type="InterPro" id="IPR017441">
    <property type="entry name" value="Protein_kinase_ATP_BS"/>
</dbReference>
<dbReference type="Proteomes" id="UP001210211">
    <property type="component" value="Unassembled WGS sequence"/>
</dbReference>
<dbReference type="InterPro" id="IPR008271">
    <property type="entry name" value="Ser/Thr_kinase_AS"/>
</dbReference>
<feature type="transmembrane region" description="Helical" evidence="14">
    <location>
        <begin position="325"/>
        <end position="352"/>
    </location>
</feature>
<evidence type="ECO:0000256" key="4">
    <source>
        <dbReference type="ARBA" id="ARBA00022692"/>
    </source>
</evidence>
<evidence type="ECO:0000256" key="8">
    <source>
        <dbReference type="ARBA" id="ARBA00022840"/>
    </source>
</evidence>
<evidence type="ECO:0000256" key="1">
    <source>
        <dbReference type="ARBA" id="ARBA00004479"/>
    </source>
</evidence>
<reference evidence="16 17" key="1">
    <citation type="journal article" date="2022" name="Cell">
        <title>Repeat-based holocentromeres influence genome architecture and karyotype evolution.</title>
        <authorList>
            <person name="Hofstatter P.G."/>
            <person name="Thangavel G."/>
            <person name="Lux T."/>
            <person name="Neumann P."/>
            <person name="Vondrak T."/>
            <person name="Novak P."/>
            <person name="Zhang M."/>
            <person name="Costa L."/>
            <person name="Castellani M."/>
            <person name="Scott A."/>
            <person name="Toegelov H."/>
            <person name="Fuchs J."/>
            <person name="Mata-Sucre Y."/>
            <person name="Dias Y."/>
            <person name="Vanzela A.L.L."/>
            <person name="Huettel B."/>
            <person name="Almeida C.C.S."/>
            <person name="Simkova H."/>
            <person name="Souza G."/>
            <person name="Pedrosa-Harand A."/>
            <person name="Macas J."/>
            <person name="Mayer K.F.X."/>
            <person name="Houben A."/>
            <person name="Marques A."/>
        </authorList>
    </citation>
    <scope>NUCLEOTIDE SEQUENCE [LARGE SCALE GENOMIC DNA]</scope>
    <source>
        <strain evidence="16">RhyTen1mFocal</strain>
    </source>
</reference>
<keyword evidence="7" id="KW-0418">Kinase</keyword>
<keyword evidence="3" id="KW-0808">Transferase</keyword>
<dbReference type="PROSITE" id="PS00107">
    <property type="entry name" value="PROTEIN_KINASE_ATP"/>
    <property type="match status" value="1"/>
</dbReference>
<evidence type="ECO:0000313" key="17">
    <source>
        <dbReference type="Proteomes" id="UP001210211"/>
    </source>
</evidence>
<keyword evidence="10 14" id="KW-0472">Membrane</keyword>
<dbReference type="Pfam" id="PF13947">
    <property type="entry name" value="GUB_WAK_bind"/>
    <property type="match status" value="1"/>
</dbReference>
<gene>
    <name evidence="16" type="ORF">LUZ61_001762</name>
</gene>
<dbReference type="PROSITE" id="PS00108">
    <property type="entry name" value="PROTEIN_KINASE_ST"/>
    <property type="match status" value="1"/>
</dbReference>
<dbReference type="GO" id="GO:0005886">
    <property type="term" value="C:plasma membrane"/>
    <property type="evidence" value="ECO:0007669"/>
    <property type="project" value="TreeGrafter"/>
</dbReference>
<keyword evidence="4 14" id="KW-0812">Transmembrane</keyword>
<dbReference type="PANTHER" id="PTHR27005:SF283">
    <property type="entry name" value="OS02G0633066 PROTEIN"/>
    <property type="match status" value="1"/>
</dbReference>
<keyword evidence="9 14" id="KW-1133">Transmembrane helix</keyword>
<keyword evidence="11" id="KW-1015">Disulfide bond</keyword>
<evidence type="ECO:0000256" key="12">
    <source>
        <dbReference type="ARBA" id="ARBA00023180"/>
    </source>
</evidence>
<dbReference type="SMART" id="SM00220">
    <property type="entry name" value="S_TKc"/>
    <property type="match status" value="1"/>
</dbReference>
<keyword evidence="8 13" id="KW-0067">ATP-binding</keyword>
<dbReference type="InterPro" id="IPR025287">
    <property type="entry name" value="WAK_GUB"/>
</dbReference>
<evidence type="ECO:0000256" key="2">
    <source>
        <dbReference type="ARBA" id="ARBA00022527"/>
    </source>
</evidence>
<dbReference type="Pfam" id="PF00069">
    <property type="entry name" value="Pkinase"/>
    <property type="match status" value="1"/>
</dbReference>
<evidence type="ECO:0000256" key="7">
    <source>
        <dbReference type="ARBA" id="ARBA00022777"/>
    </source>
</evidence>
<sequence>MKPRTIFSLTTSSLVALLLIPTIMLFMPLIQIVAEPAIALHGCQEMCGGIQVPYPFGIGRNCSLPGFELHCNMSNGSPALFLFNNIQVLEVNIYSARVKVNNNKTSMCMSNTIKGLNLSGTPYQINYRVNKFIVVGCDIIATVSFGNETNMLQGGCSTMGCYSRDSVNNYDYCSGAGCCQTYVPKEVKYYQVSLQSRHYNSSTQYNSSQCGYAAVLASSYYMYDYSRNNDIYDELYNQKKPVQLILDWSIGNEACKTAQTNKSSYTCISDHSECMDSDNGPGYSCICSIGYEGNPYLKGGCEGFQFSCPAFSRPEQDTYGDCRLYVPYLIGLIIGLGFASGLIVILLYFCIWKRIKLFEKKKREKIKKKFFNQNRGFLLEQRIASDENGTHRMRILSLDELEKATNKFDKALILGQGGHGEVYKGILLDQRIVAIKKSKIVDQVEIEQFINEVVILSQINHRNVVKLYGCCLETEVPLLVYEFISNGTLSNHLHADACSLTWNQRLRIALETARAIAYLHSSASVSVLHRDIKSSNILLDDYFTAKVSDFGASKSVQIDQTGITTVIQGTFGYLDPEYFYTHRLTPKSDVYSFGVILAELLTREKPNSSTMLQVGGLVTYFNSAIRENRLFEILDPEIAVNEETRRELEAVANLAQVSVRRNGEERPTMKELEVRLEVLWRSNQQHEHPCISQTLEKRRLLLHDSTTENVTNRQYSFEQGQFSSFTLPR</sequence>